<reference evidence="2" key="1">
    <citation type="journal article" date="2021" name="PeerJ">
        <title>Extensive microbial diversity within the chicken gut microbiome revealed by metagenomics and culture.</title>
        <authorList>
            <person name="Gilroy R."/>
            <person name="Ravi A."/>
            <person name="Getino M."/>
            <person name="Pursley I."/>
            <person name="Horton D.L."/>
            <person name="Alikhan N.F."/>
            <person name="Baker D."/>
            <person name="Gharbi K."/>
            <person name="Hall N."/>
            <person name="Watson M."/>
            <person name="Adriaenssens E.M."/>
            <person name="Foster-Nyarko E."/>
            <person name="Jarju S."/>
            <person name="Secka A."/>
            <person name="Antonio M."/>
            <person name="Oren A."/>
            <person name="Chaudhuri R.R."/>
            <person name="La Ragione R."/>
            <person name="Hildebrand F."/>
            <person name="Pallen M.J."/>
        </authorList>
    </citation>
    <scope>NUCLEOTIDE SEQUENCE</scope>
    <source>
        <strain evidence="2">ChiGjej1B1-14440</strain>
    </source>
</reference>
<keyword evidence="1" id="KW-0812">Transmembrane</keyword>
<sequence length="147" mass="15753">METSKYNQIAESLKPKKTVLKHCIYAFVYGGAIGAIGQFFLELYMNIFEINQQEATPMMIITIVLIAAILTGLGIYDRLGKKAGAGTFIPITGFANSMTSSALEAKSEGLVTGIGANMFKLGGTVITFGIVASFVLGGIRYVISLIW</sequence>
<accession>A0A9D1XLD4</accession>
<gene>
    <name evidence="2" type="primary">spoVAC</name>
    <name evidence="2" type="ORF">H9980_04345</name>
</gene>
<dbReference type="PANTHER" id="PTHR38450">
    <property type="entry name" value="STAGE V SPORULATION PROTEIN AC-RELATED"/>
    <property type="match status" value="1"/>
</dbReference>
<dbReference type="NCBIfam" id="TIGR02838">
    <property type="entry name" value="spore_V_AC"/>
    <property type="match status" value="1"/>
</dbReference>
<evidence type="ECO:0000313" key="2">
    <source>
        <dbReference type="EMBL" id="HIX81187.1"/>
    </source>
</evidence>
<proteinExistence type="predicted"/>
<evidence type="ECO:0000313" key="3">
    <source>
        <dbReference type="Proteomes" id="UP000886724"/>
    </source>
</evidence>
<dbReference type="EMBL" id="DXET01000099">
    <property type="protein sequence ID" value="HIX81187.1"/>
    <property type="molecule type" value="Genomic_DNA"/>
</dbReference>
<feature type="transmembrane region" description="Helical" evidence="1">
    <location>
        <begin position="57"/>
        <end position="76"/>
    </location>
</feature>
<comment type="caution">
    <text evidence="2">The sequence shown here is derived from an EMBL/GenBank/DDBJ whole genome shotgun (WGS) entry which is preliminary data.</text>
</comment>
<dbReference type="Pfam" id="PF03862">
    <property type="entry name" value="SpoVAC_SpoVAEB"/>
    <property type="match status" value="1"/>
</dbReference>
<name>A0A9D1XLD4_9FIRM</name>
<dbReference type="InterPro" id="IPR014203">
    <property type="entry name" value="Spore_V_AC"/>
</dbReference>
<dbReference type="InterPro" id="IPR005562">
    <property type="entry name" value="SpoVA"/>
</dbReference>
<evidence type="ECO:0000256" key="1">
    <source>
        <dbReference type="SAM" id="Phobius"/>
    </source>
</evidence>
<dbReference type="Proteomes" id="UP000886724">
    <property type="component" value="Unassembled WGS sequence"/>
</dbReference>
<keyword evidence="1" id="KW-0472">Membrane</keyword>
<feature type="transmembrane region" description="Helical" evidence="1">
    <location>
        <begin position="123"/>
        <end position="143"/>
    </location>
</feature>
<keyword evidence="1" id="KW-1133">Transmembrane helix</keyword>
<reference evidence="2" key="2">
    <citation type="submission" date="2021-04" db="EMBL/GenBank/DDBJ databases">
        <authorList>
            <person name="Gilroy R."/>
        </authorList>
    </citation>
    <scope>NUCLEOTIDE SEQUENCE</scope>
    <source>
        <strain evidence="2">ChiGjej1B1-14440</strain>
    </source>
</reference>
<feature type="transmembrane region" description="Helical" evidence="1">
    <location>
        <begin position="23"/>
        <end position="45"/>
    </location>
</feature>
<dbReference type="SUPFAM" id="SSF103473">
    <property type="entry name" value="MFS general substrate transporter"/>
    <property type="match status" value="1"/>
</dbReference>
<dbReference type="AlphaFoldDB" id="A0A9D1XLD4"/>
<dbReference type="PANTHER" id="PTHR38450:SF1">
    <property type="entry name" value="STAGE V SPORULATION PROTEIN AC"/>
    <property type="match status" value="1"/>
</dbReference>
<dbReference type="InterPro" id="IPR036259">
    <property type="entry name" value="MFS_trans_sf"/>
</dbReference>
<protein>
    <submittedName>
        <fullName evidence="2">Stage V sporulation protein AC</fullName>
    </submittedName>
</protein>
<organism evidence="2 3">
    <name type="scientific">Candidatus Erysipelatoclostridium merdavium</name>
    <dbReference type="NCBI Taxonomy" id="2838566"/>
    <lineage>
        <taxon>Bacteria</taxon>
        <taxon>Bacillati</taxon>
        <taxon>Bacillota</taxon>
        <taxon>Erysipelotrichia</taxon>
        <taxon>Erysipelotrichales</taxon>
        <taxon>Erysipelotrichales incertae sedis</taxon>
    </lineage>
</organism>